<protein>
    <submittedName>
        <fullName evidence="1">Uncharacterized protein</fullName>
    </submittedName>
</protein>
<proteinExistence type="predicted"/>
<gene>
    <name evidence="1" type="ORF">HaLaN_10720</name>
</gene>
<comment type="caution">
    <text evidence="1">The sequence shown here is derived from an EMBL/GenBank/DDBJ whole genome shotgun (WGS) entry which is preliminary data.</text>
</comment>
<name>A0A699Z5R7_HAELA</name>
<evidence type="ECO:0000313" key="2">
    <source>
        <dbReference type="Proteomes" id="UP000485058"/>
    </source>
</evidence>
<accession>A0A699Z5R7</accession>
<dbReference type="Proteomes" id="UP000485058">
    <property type="component" value="Unassembled WGS sequence"/>
</dbReference>
<dbReference type="AlphaFoldDB" id="A0A699Z5R7"/>
<dbReference type="EMBL" id="BLLF01000748">
    <property type="protein sequence ID" value="GFH14626.1"/>
    <property type="molecule type" value="Genomic_DNA"/>
</dbReference>
<reference evidence="1 2" key="1">
    <citation type="submission" date="2020-02" db="EMBL/GenBank/DDBJ databases">
        <title>Draft genome sequence of Haematococcus lacustris strain NIES-144.</title>
        <authorList>
            <person name="Morimoto D."/>
            <person name="Nakagawa S."/>
            <person name="Yoshida T."/>
            <person name="Sawayama S."/>
        </authorList>
    </citation>
    <scope>NUCLEOTIDE SEQUENCE [LARGE SCALE GENOMIC DNA]</scope>
    <source>
        <strain evidence="1 2">NIES-144</strain>
    </source>
</reference>
<keyword evidence="2" id="KW-1185">Reference proteome</keyword>
<evidence type="ECO:0000313" key="1">
    <source>
        <dbReference type="EMBL" id="GFH14626.1"/>
    </source>
</evidence>
<sequence>MLMLTPTRLLALVLQPGAMGVYGMCLGVKAVERLTA</sequence>
<organism evidence="1 2">
    <name type="scientific">Haematococcus lacustris</name>
    <name type="common">Green alga</name>
    <name type="synonym">Haematococcus pluvialis</name>
    <dbReference type="NCBI Taxonomy" id="44745"/>
    <lineage>
        <taxon>Eukaryota</taxon>
        <taxon>Viridiplantae</taxon>
        <taxon>Chlorophyta</taxon>
        <taxon>core chlorophytes</taxon>
        <taxon>Chlorophyceae</taxon>
        <taxon>CS clade</taxon>
        <taxon>Chlamydomonadales</taxon>
        <taxon>Haematococcaceae</taxon>
        <taxon>Haematococcus</taxon>
    </lineage>
</organism>